<evidence type="ECO:0000313" key="2">
    <source>
        <dbReference type="Proteomes" id="UP000017822"/>
    </source>
</evidence>
<dbReference type="PATRIC" id="fig|1263865.4.peg.3703"/>
<proteinExistence type="predicted"/>
<dbReference type="AlphaFoldDB" id="V4RX55"/>
<name>V4RX55_STUCH</name>
<dbReference type="Proteomes" id="UP000017822">
    <property type="component" value="Unassembled WGS sequence"/>
</dbReference>
<gene>
    <name evidence="1" type="ORF">F753_19200</name>
</gene>
<protein>
    <submittedName>
        <fullName evidence="1">Uncharacterized protein</fullName>
    </submittedName>
</protein>
<accession>V4RX55</accession>
<sequence>MERMEQWNFDIFAVFLLSPRNCTSRVLLRGYILSNRLCRVQLKNLKKS</sequence>
<evidence type="ECO:0000313" key="1">
    <source>
        <dbReference type="EMBL" id="ESQ97711.1"/>
    </source>
</evidence>
<organism evidence="1 2">
    <name type="scientific">Stutzerimonas chloritidismutans AW-1</name>
    <dbReference type="NCBI Taxonomy" id="1263865"/>
    <lineage>
        <taxon>Bacteria</taxon>
        <taxon>Pseudomonadati</taxon>
        <taxon>Pseudomonadota</taxon>
        <taxon>Gammaproteobacteria</taxon>
        <taxon>Pseudomonadales</taxon>
        <taxon>Pseudomonadaceae</taxon>
        <taxon>Stutzerimonas</taxon>
    </lineage>
</organism>
<reference evidence="1 2" key="1">
    <citation type="submission" date="2013-07" db="EMBL/GenBank/DDBJ databases">
        <authorList>
            <person name="Schaap P.J."/>
            <person name="Mehboob F."/>
            <person name="Oosterkamp M.J."/>
            <person name="de Vos W.M."/>
            <person name="Stams A.J.M."/>
            <person name="Koehorst J.J."/>
        </authorList>
    </citation>
    <scope>NUCLEOTIDE SEQUENCE [LARGE SCALE GENOMIC DNA]</scope>
    <source>
        <strain evidence="1 2">AW-1</strain>
    </source>
</reference>
<comment type="caution">
    <text evidence="1">The sequence shown here is derived from an EMBL/GenBank/DDBJ whole genome shotgun (WGS) entry which is preliminary data.</text>
</comment>
<dbReference type="EMBL" id="AOFQ01000058">
    <property type="protein sequence ID" value="ESQ97711.1"/>
    <property type="molecule type" value="Genomic_DNA"/>
</dbReference>